<evidence type="ECO:0000313" key="2">
    <source>
        <dbReference type="Proteomes" id="UP000768646"/>
    </source>
</evidence>
<name>A0ACB7C9V0_9ASCO</name>
<evidence type="ECO:0000313" key="1">
    <source>
        <dbReference type="EMBL" id="KAG4304494.1"/>
    </source>
</evidence>
<accession>A0ACB7C9V0</accession>
<comment type="caution">
    <text evidence="1">The sequence shown here is derived from an EMBL/GenBank/DDBJ whole genome shotgun (WGS) entry which is preliminary data.</text>
</comment>
<organism evidence="1 2">
    <name type="scientific">Pneumocystis oryctolagi</name>
    <dbReference type="NCBI Taxonomy" id="42067"/>
    <lineage>
        <taxon>Eukaryota</taxon>
        <taxon>Fungi</taxon>
        <taxon>Dikarya</taxon>
        <taxon>Ascomycota</taxon>
        <taxon>Taphrinomycotina</taxon>
        <taxon>Pneumocystomycetes</taxon>
        <taxon>Pneumocystaceae</taxon>
        <taxon>Pneumocystis</taxon>
    </lineage>
</organism>
<sequence length="940" mass="105606">MLKPSQPVFGVITTYASRIRTGNTSLIIPIQGQSGSRSTGRLSSRGGIVSYAEKDEDDWDQIVESGQETYAADADDNGDNKGYINGPPPDSIVKRKPAVKTRHMYRSDDQMKLKDVFTWNMNEELITPDLFAQIMCADLDIPASIFAPQISSAIRTQIEEYAPVAEISLPENNDLRVIVNLSLHLSRHLLTDKFEWDLTSSLTPEVFASQLLHMQSILLTDKFEWDLTSSLTPEVFASQVCADLGLGGEFYPAIAHAIHEHVLRLKKEACEGGLPFELDNDAAYGAEAGIRVEQETLGASWAPHIEVLSREEIEKRDGDRERQVRRTRREASRFGIGSFSNFGERRGGRDKRGRSQSPNNKGLSDQSIPTGVSGAQSLSDYERARWRCSYCHCLGTGTWAVRRGPSGNKTLCNPCGVAYAKTNELPLWRKVEKQGIVEKGIQPENLEDAEPTEEEVNVLRRVADKIPFSAYLVVAIEFCERFTYYGIANILQNFMQHKPTDVVPGVLGLKQSGATALNSFFTFWVYVTPVLGAIIADQYLGRYWTIFWFSCIYFVGQLVLIFASLPFSIKYNLSFGGLIIAMIIIGLGTGGIKANVSPLVAEQYRVKKRSVKTLRTNERVIVDYDTTIQRIFLIFYFSINLGSLVGTSTIFLEKYVGFWAAFLLPACVFVVGMLVLILGKSRYTYQAPQGSVVLNVVRAIYVAIKNGFNLEKAKPSKSNGKHKLYWDDAFIDELRITLVACKIFVYYPIYWVSYAQMASNLISQAGTMQLHGVPPELTQEVNPLTLILLIPVFDNLIYPTLRKYGILFRPIARITMGYAFTKAPASMKSFVMSLFLLTNTGGSLIQMMIAPLAKDPILVWLYTSISIVIFIAGCLFWFLFKKYNEVEDEMNTFQRDIRLKIETMDLRINITLNSDFSIFTKNGIFPINYIISFPKKLTNS</sequence>
<keyword evidence="2" id="KW-1185">Reference proteome</keyword>
<gene>
    <name evidence="1" type="ORF">PORY_002204</name>
</gene>
<proteinExistence type="predicted"/>
<dbReference type="Proteomes" id="UP000768646">
    <property type="component" value="Unassembled WGS sequence"/>
</dbReference>
<reference evidence="1 2" key="1">
    <citation type="journal article" date="2021" name="Commun. Biol.">
        <title>Genomic insights into the host specific adaptation of the Pneumocystis genus.</title>
        <authorList>
            <person name="Cisse O.H."/>
            <person name="Ma L."/>
            <person name="Dekker J.P."/>
            <person name="Khil P.P."/>
            <person name="Youn J.-H."/>
            <person name="Brenchley J.M."/>
            <person name="Blair R."/>
            <person name="Pahar B."/>
            <person name="Chabe M."/>
            <person name="Van Rompay K.K.A."/>
            <person name="Keesler R."/>
            <person name="Sukura A."/>
            <person name="Hirsch V."/>
            <person name="Kutty G."/>
            <person name="Liu Y."/>
            <person name="Peng L."/>
            <person name="Chen J."/>
            <person name="Song J."/>
            <person name="Weissenbacher-Lang C."/>
            <person name="Xu J."/>
            <person name="Upham N.S."/>
            <person name="Stajich J.E."/>
            <person name="Cuomo C.A."/>
            <person name="Cushion M.T."/>
            <person name="Kovacs J.A."/>
        </authorList>
    </citation>
    <scope>NUCLEOTIDE SEQUENCE [LARGE SCALE GENOMIC DNA]</scope>
    <source>
        <strain evidence="1 2">RABM</strain>
    </source>
</reference>
<protein>
    <submittedName>
        <fullName evidence="1">Uncharacterized protein</fullName>
    </submittedName>
</protein>
<dbReference type="EMBL" id="JABTEG010000008">
    <property type="protein sequence ID" value="KAG4304494.1"/>
    <property type="molecule type" value="Genomic_DNA"/>
</dbReference>